<proteinExistence type="predicted"/>
<name>A0A9W6QXF6_9PSEU</name>
<dbReference type="RefSeq" id="WP_285485955.1">
    <property type="nucleotide sequence ID" value="NZ_BSTI01000002.1"/>
</dbReference>
<dbReference type="EMBL" id="BSTI01000002">
    <property type="protein sequence ID" value="GLY64258.1"/>
    <property type="molecule type" value="Genomic_DNA"/>
</dbReference>
<dbReference type="AlphaFoldDB" id="A0A9W6QXF6"/>
<organism evidence="1 2">
    <name type="scientific">Amycolatopsis taiwanensis</name>
    <dbReference type="NCBI Taxonomy" id="342230"/>
    <lineage>
        <taxon>Bacteria</taxon>
        <taxon>Bacillati</taxon>
        <taxon>Actinomycetota</taxon>
        <taxon>Actinomycetes</taxon>
        <taxon>Pseudonocardiales</taxon>
        <taxon>Pseudonocardiaceae</taxon>
        <taxon>Amycolatopsis</taxon>
    </lineage>
</organism>
<dbReference type="Proteomes" id="UP001165136">
    <property type="component" value="Unassembled WGS sequence"/>
</dbReference>
<accession>A0A9W6QXF6</accession>
<reference evidence="1" key="1">
    <citation type="submission" date="2023-03" db="EMBL/GenBank/DDBJ databases">
        <title>Amycolatopsis taiwanensis NBRC 103393.</title>
        <authorList>
            <person name="Ichikawa N."/>
            <person name="Sato H."/>
            <person name="Tonouchi N."/>
        </authorList>
    </citation>
    <scope>NUCLEOTIDE SEQUENCE</scope>
    <source>
        <strain evidence="1">NBRC 103393</strain>
    </source>
</reference>
<keyword evidence="2" id="KW-1185">Reference proteome</keyword>
<dbReference type="Gene3D" id="3.30.70.260">
    <property type="match status" value="1"/>
</dbReference>
<protein>
    <submittedName>
        <fullName evidence="1">Uncharacterized protein</fullName>
    </submittedName>
</protein>
<evidence type="ECO:0000313" key="2">
    <source>
        <dbReference type="Proteomes" id="UP001165136"/>
    </source>
</evidence>
<evidence type="ECO:0000313" key="1">
    <source>
        <dbReference type="EMBL" id="GLY64258.1"/>
    </source>
</evidence>
<gene>
    <name evidence="1" type="ORF">Atai01_08770</name>
</gene>
<sequence length="120" mass="12455">MPPAVVTCARTFVAHVTDHLDGAARVLTLVRGRRYPVRSFAVDICSEATVSEVRLTVVLTAPDAELLVRRLRRMPAVLSATAVGLPSEAAPAPGQEPASLPVLPQAVPIAGGTPEAVAAK</sequence>
<comment type="caution">
    <text evidence="1">The sequence shown here is derived from an EMBL/GenBank/DDBJ whole genome shotgun (WGS) entry which is preliminary data.</text>
</comment>